<dbReference type="PANTHER" id="PTHR13491">
    <property type="entry name" value="ZCCHC10 PROTEIN"/>
    <property type="match status" value="1"/>
</dbReference>
<proteinExistence type="predicted"/>
<dbReference type="PANTHER" id="PTHR13491:SF0">
    <property type="entry name" value="ZINC FINGER CCHC DOMAIN-CONTAINING PROTEIN 10"/>
    <property type="match status" value="1"/>
</dbReference>
<feature type="region of interest" description="Disordered" evidence="1">
    <location>
        <begin position="46"/>
        <end position="122"/>
    </location>
</feature>
<feature type="compositionally biased region" description="Polar residues" evidence="1">
    <location>
        <begin position="48"/>
        <end position="62"/>
    </location>
</feature>
<evidence type="ECO:0008006" key="4">
    <source>
        <dbReference type="Google" id="ProtNLM"/>
    </source>
</evidence>
<dbReference type="GO" id="GO:0003676">
    <property type="term" value="F:nucleic acid binding"/>
    <property type="evidence" value="ECO:0007669"/>
    <property type="project" value="InterPro"/>
</dbReference>
<feature type="compositionally biased region" description="Basic residues" evidence="1">
    <location>
        <begin position="91"/>
        <end position="100"/>
    </location>
</feature>
<evidence type="ECO:0000313" key="3">
    <source>
        <dbReference type="Proteomes" id="UP001445335"/>
    </source>
</evidence>
<dbReference type="GO" id="GO:0008270">
    <property type="term" value="F:zinc ion binding"/>
    <property type="evidence" value="ECO:0007669"/>
    <property type="project" value="InterPro"/>
</dbReference>
<dbReference type="AlphaFoldDB" id="A0AAW1QXS7"/>
<dbReference type="Pfam" id="PF13917">
    <property type="entry name" value="zf-CCHC_3"/>
    <property type="match status" value="1"/>
</dbReference>
<accession>A0AAW1QXS7</accession>
<sequence>MSLLGTGSDNLAGRYARRPAPSRAAAANAVCQRCLQAGHWTYECKNPASYTARPTRTQQLLNPKSRPRFMDPSELLPEARGAAGAGEDKKKKGSKKRKKRDSSSDSDDSSSTSDSSSSSWQE</sequence>
<dbReference type="SUPFAM" id="SSF57756">
    <property type="entry name" value="Retrovirus zinc finger-like domains"/>
    <property type="match status" value="1"/>
</dbReference>
<feature type="compositionally biased region" description="Low complexity" evidence="1">
    <location>
        <begin position="12"/>
        <end position="28"/>
    </location>
</feature>
<comment type="caution">
    <text evidence="2">The sequence shown here is derived from an EMBL/GenBank/DDBJ whole genome shotgun (WGS) entry which is preliminary data.</text>
</comment>
<dbReference type="Proteomes" id="UP001445335">
    <property type="component" value="Unassembled WGS sequence"/>
</dbReference>
<reference evidence="2 3" key="1">
    <citation type="journal article" date="2024" name="Nat. Commun.">
        <title>Phylogenomics reveals the evolutionary origins of lichenization in chlorophyte algae.</title>
        <authorList>
            <person name="Puginier C."/>
            <person name="Libourel C."/>
            <person name="Otte J."/>
            <person name="Skaloud P."/>
            <person name="Haon M."/>
            <person name="Grisel S."/>
            <person name="Petersen M."/>
            <person name="Berrin J.G."/>
            <person name="Delaux P.M."/>
            <person name="Dal Grande F."/>
            <person name="Keller J."/>
        </authorList>
    </citation>
    <scope>NUCLEOTIDE SEQUENCE [LARGE SCALE GENOMIC DNA]</scope>
    <source>
        <strain evidence="2 3">SAG 245.80</strain>
    </source>
</reference>
<dbReference type="EMBL" id="JALJOU010000068">
    <property type="protein sequence ID" value="KAK9826093.1"/>
    <property type="molecule type" value="Genomic_DNA"/>
</dbReference>
<keyword evidence="3" id="KW-1185">Reference proteome</keyword>
<organism evidence="2 3">
    <name type="scientific">Elliptochloris bilobata</name>
    <dbReference type="NCBI Taxonomy" id="381761"/>
    <lineage>
        <taxon>Eukaryota</taxon>
        <taxon>Viridiplantae</taxon>
        <taxon>Chlorophyta</taxon>
        <taxon>core chlorophytes</taxon>
        <taxon>Trebouxiophyceae</taxon>
        <taxon>Trebouxiophyceae incertae sedis</taxon>
        <taxon>Elliptochloris clade</taxon>
        <taxon>Elliptochloris</taxon>
    </lineage>
</organism>
<dbReference type="InterPro" id="IPR039715">
    <property type="entry name" value="ZCCHC10"/>
</dbReference>
<feature type="compositionally biased region" description="Low complexity" evidence="1">
    <location>
        <begin position="109"/>
        <end position="122"/>
    </location>
</feature>
<evidence type="ECO:0000313" key="2">
    <source>
        <dbReference type="EMBL" id="KAK9826093.1"/>
    </source>
</evidence>
<evidence type="ECO:0000256" key="1">
    <source>
        <dbReference type="SAM" id="MobiDB-lite"/>
    </source>
</evidence>
<protein>
    <recommendedName>
        <fullName evidence="4">Zinc knuckle-domain-containing protein</fullName>
    </recommendedName>
</protein>
<name>A0AAW1QXS7_9CHLO</name>
<gene>
    <name evidence="2" type="ORF">WJX81_001641</name>
</gene>
<feature type="region of interest" description="Disordered" evidence="1">
    <location>
        <begin position="1"/>
        <end position="28"/>
    </location>
</feature>
<dbReference type="InterPro" id="IPR036875">
    <property type="entry name" value="Znf_CCHC_sf"/>
</dbReference>